<dbReference type="Proteomes" id="UP001589568">
    <property type="component" value="Unassembled WGS sequence"/>
</dbReference>
<organism evidence="7 8">
    <name type="scientific">Nonomuraea salmonea</name>
    <dbReference type="NCBI Taxonomy" id="46181"/>
    <lineage>
        <taxon>Bacteria</taxon>
        <taxon>Bacillati</taxon>
        <taxon>Actinomycetota</taxon>
        <taxon>Actinomycetes</taxon>
        <taxon>Streptosporangiales</taxon>
        <taxon>Streptosporangiaceae</taxon>
        <taxon>Nonomuraea</taxon>
    </lineage>
</organism>
<dbReference type="Gene3D" id="1.20.1540.10">
    <property type="entry name" value="Rhomboid-like"/>
    <property type="match status" value="1"/>
</dbReference>
<feature type="transmembrane region" description="Helical" evidence="5">
    <location>
        <begin position="70"/>
        <end position="92"/>
    </location>
</feature>
<dbReference type="GO" id="GO:0008233">
    <property type="term" value="F:peptidase activity"/>
    <property type="evidence" value="ECO:0007669"/>
    <property type="project" value="UniProtKB-KW"/>
</dbReference>
<dbReference type="InterPro" id="IPR035952">
    <property type="entry name" value="Rhomboid-like_sf"/>
</dbReference>
<feature type="transmembrane region" description="Helical" evidence="5">
    <location>
        <begin position="104"/>
        <end position="121"/>
    </location>
</feature>
<evidence type="ECO:0000313" key="8">
    <source>
        <dbReference type="Proteomes" id="UP001589568"/>
    </source>
</evidence>
<sequence>MSDYSGSAFESAKRGAGALLSGALSALIVMVAMLAVMWFVEGVDFFLLDGSLDYEYGIIGWEPEGLTGIIFAPFLHIGFGHLIANSLPLLVLGFFAGLRDIRKFLWATVLIIFIGGIGTWLTSPDIATVGASGLVFGYFGFILARGLFDRRLLDIVIAIGVGVAYWGILAGLLPNQPGISWQGHLFGLIGGVVAGWVLRRKRELPPATTYPYLS</sequence>
<gene>
    <name evidence="7" type="ORF">ACFFR3_22840</name>
</gene>
<evidence type="ECO:0000256" key="3">
    <source>
        <dbReference type="ARBA" id="ARBA00022989"/>
    </source>
</evidence>
<dbReference type="InterPro" id="IPR022764">
    <property type="entry name" value="Peptidase_S54_rhomboid_dom"/>
</dbReference>
<dbReference type="RefSeq" id="WP_379483805.1">
    <property type="nucleotide sequence ID" value="NZ_JBHMCF010000025.1"/>
</dbReference>
<dbReference type="PANTHER" id="PTHR43731">
    <property type="entry name" value="RHOMBOID PROTEASE"/>
    <property type="match status" value="1"/>
</dbReference>
<dbReference type="EC" id="3.4.21.-" evidence="7"/>
<keyword evidence="7" id="KW-0378">Hydrolase</keyword>
<dbReference type="PANTHER" id="PTHR43731:SF9">
    <property type="entry name" value="SLR1461 PROTEIN"/>
    <property type="match status" value="1"/>
</dbReference>
<keyword evidence="4 5" id="KW-0472">Membrane</keyword>
<protein>
    <submittedName>
        <fullName evidence="7">Rhomboid family intramembrane serine protease</fullName>
        <ecNumber evidence="7">3.4.21.-</ecNumber>
    </submittedName>
</protein>
<dbReference type="SUPFAM" id="SSF144091">
    <property type="entry name" value="Rhomboid-like"/>
    <property type="match status" value="1"/>
</dbReference>
<dbReference type="GO" id="GO:0006508">
    <property type="term" value="P:proteolysis"/>
    <property type="evidence" value="ECO:0007669"/>
    <property type="project" value="UniProtKB-KW"/>
</dbReference>
<feature type="domain" description="Peptidase S54 rhomboid" evidence="6">
    <location>
        <begin position="66"/>
        <end position="200"/>
    </location>
</feature>
<comment type="caution">
    <text evidence="7">The sequence shown here is derived from an EMBL/GenBank/DDBJ whole genome shotgun (WGS) entry which is preliminary data.</text>
</comment>
<keyword evidence="8" id="KW-1185">Reference proteome</keyword>
<feature type="transmembrane region" description="Helical" evidence="5">
    <location>
        <begin position="16"/>
        <end position="40"/>
    </location>
</feature>
<dbReference type="EMBL" id="JBHMCF010000025">
    <property type="protein sequence ID" value="MFB9472356.1"/>
    <property type="molecule type" value="Genomic_DNA"/>
</dbReference>
<accession>A0ABV5NQA2</accession>
<keyword evidence="7" id="KW-0645">Protease</keyword>
<keyword evidence="2 5" id="KW-0812">Transmembrane</keyword>
<evidence type="ECO:0000259" key="6">
    <source>
        <dbReference type="Pfam" id="PF01694"/>
    </source>
</evidence>
<evidence type="ECO:0000256" key="4">
    <source>
        <dbReference type="ARBA" id="ARBA00023136"/>
    </source>
</evidence>
<keyword evidence="3 5" id="KW-1133">Transmembrane helix</keyword>
<evidence type="ECO:0000313" key="7">
    <source>
        <dbReference type="EMBL" id="MFB9472356.1"/>
    </source>
</evidence>
<feature type="transmembrane region" description="Helical" evidence="5">
    <location>
        <begin position="155"/>
        <end position="173"/>
    </location>
</feature>
<comment type="subcellular location">
    <subcellularLocation>
        <location evidence="1">Membrane</location>
        <topology evidence="1">Multi-pass membrane protein</topology>
    </subcellularLocation>
</comment>
<proteinExistence type="predicted"/>
<name>A0ABV5NQA2_9ACTN</name>
<evidence type="ECO:0000256" key="1">
    <source>
        <dbReference type="ARBA" id="ARBA00004141"/>
    </source>
</evidence>
<feature type="transmembrane region" description="Helical" evidence="5">
    <location>
        <begin position="179"/>
        <end position="198"/>
    </location>
</feature>
<feature type="transmembrane region" description="Helical" evidence="5">
    <location>
        <begin position="127"/>
        <end position="148"/>
    </location>
</feature>
<dbReference type="InterPro" id="IPR050925">
    <property type="entry name" value="Rhomboid_protease_S54"/>
</dbReference>
<evidence type="ECO:0000256" key="5">
    <source>
        <dbReference type="SAM" id="Phobius"/>
    </source>
</evidence>
<evidence type="ECO:0000256" key="2">
    <source>
        <dbReference type="ARBA" id="ARBA00022692"/>
    </source>
</evidence>
<reference evidence="7 8" key="1">
    <citation type="submission" date="2024-09" db="EMBL/GenBank/DDBJ databases">
        <authorList>
            <person name="Sun Q."/>
            <person name="Mori K."/>
        </authorList>
    </citation>
    <scope>NUCLEOTIDE SEQUENCE [LARGE SCALE GENOMIC DNA]</scope>
    <source>
        <strain evidence="7 8">JCM 3324</strain>
    </source>
</reference>
<dbReference type="Pfam" id="PF01694">
    <property type="entry name" value="Rhomboid"/>
    <property type="match status" value="1"/>
</dbReference>